<accession>A0A1W2DRY8</accession>
<dbReference type="InterPro" id="IPR025272">
    <property type="entry name" value="SocA_Panacea"/>
</dbReference>
<dbReference type="EMBL" id="FWYB01000008">
    <property type="protein sequence ID" value="SMD00143.1"/>
    <property type="molecule type" value="Genomic_DNA"/>
</dbReference>
<proteinExistence type="predicted"/>
<sequence length="202" mass="23360">MEITLAHNKALNALVYFTERVKPLYLTKAIKLLYLADEYAIKDSGVPITWLNYKAWKYGPVPEEIWNKPKLTSNLEIDAIDQINLTTSHLADKIILKPVKEFDDSNFSDYEIDALDHIVKQYGSFNAEQLVEILHKEGTLWHKVVERNNLQQQFTLKSNSDFIIEFTELLDTDFKKSAFEVAYQAYLMQANLIPSTKVNSIQ</sequence>
<evidence type="ECO:0000259" key="1">
    <source>
        <dbReference type="Pfam" id="PF13274"/>
    </source>
</evidence>
<dbReference type="AlphaFoldDB" id="A0A1W2DRY8"/>
<protein>
    <submittedName>
        <fullName evidence="2">Uncharacterized phage-associated protein</fullName>
    </submittedName>
</protein>
<evidence type="ECO:0000313" key="3">
    <source>
        <dbReference type="Proteomes" id="UP000192678"/>
    </source>
</evidence>
<dbReference type="STRING" id="475255.SAMN04488101_1083"/>
<dbReference type="RefSeq" id="WP_084290117.1">
    <property type="nucleotide sequence ID" value="NZ_FWYB01000008.1"/>
</dbReference>
<name>A0A1W2DRY8_9SPHI</name>
<dbReference type="Proteomes" id="UP000192678">
    <property type="component" value="Unassembled WGS sequence"/>
</dbReference>
<organism evidence="2 3">
    <name type="scientific">Pedobacter nyackensis</name>
    <dbReference type="NCBI Taxonomy" id="475255"/>
    <lineage>
        <taxon>Bacteria</taxon>
        <taxon>Pseudomonadati</taxon>
        <taxon>Bacteroidota</taxon>
        <taxon>Sphingobacteriia</taxon>
        <taxon>Sphingobacteriales</taxon>
        <taxon>Sphingobacteriaceae</taxon>
        <taxon>Pedobacter</taxon>
    </lineage>
</organism>
<dbReference type="Pfam" id="PF13274">
    <property type="entry name" value="SocA_Panacea"/>
    <property type="match status" value="1"/>
</dbReference>
<keyword evidence="3" id="KW-1185">Reference proteome</keyword>
<gene>
    <name evidence="2" type="ORF">SAMN04488101_1083</name>
</gene>
<dbReference type="OrthoDB" id="9799173at2"/>
<reference evidence="2 3" key="1">
    <citation type="submission" date="2017-04" db="EMBL/GenBank/DDBJ databases">
        <authorList>
            <person name="Afonso C.L."/>
            <person name="Miller P.J."/>
            <person name="Scott M.A."/>
            <person name="Spackman E."/>
            <person name="Goraichik I."/>
            <person name="Dimitrov K.M."/>
            <person name="Suarez D.L."/>
            <person name="Swayne D.E."/>
        </authorList>
    </citation>
    <scope>NUCLEOTIDE SEQUENCE [LARGE SCALE GENOMIC DNA]</scope>
    <source>
        <strain evidence="2 3">DSM 19625</strain>
    </source>
</reference>
<evidence type="ECO:0000313" key="2">
    <source>
        <dbReference type="EMBL" id="SMD00143.1"/>
    </source>
</evidence>
<feature type="domain" description="Antitoxin SocA-like Panacea" evidence="1">
    <location>
        <begin position="30"/>
        <end position="142"/>
    </location>
</feature>